<dbReference type="EMBL" id="JACTSG010000007">
    <property type="protein sequence ID" value="MBK2303217.1"/>
    <property type="molecule type" value="Genomic_DNA"/>
</dbReference>
<dbReference type="InterPro" id="IPR025743">
    <property type="entry name" value="TssM1_N"/>
</dbReference>
<dbReference type="Proteomes" id="UP000760407">
    <property type="component" value="Unassembled WGS sequence"/>
</dbReference>
<feature type="domain" description="IcmF-related" evidence="3">
    <location>
        <begin position="489"/>
        <end position="771"/>
    </location>
</feature>
<dbReference type="Pfam" id="PF14331">
    <property type="entry name" value="IcmF-related_N"/>
    <property type="match status" value="1"/>
</dbReference>
<protein>
    <recommendedName>
        <fullName evidence="8">Intracellular multiplication and macrophage-killing family protein</fullName>
    </recommendedName>
</protein>
<evidence type="ECO:0000313" key="7">
    <source>
        <dbReference type="Proteomes" id="UP000760407"/>
    </source>
</evidence>
<feature type="domain" description="Type VI secretion system IcmF C-terminal" evidence="2">
    <location>
        <begin position="1011"/>
        <end position="1103"/>
    </location>
</feature>
<reference evidence="6 7" key="1">
    <citation type="submission" date="2020-08" db="EMBL/GenBank/DDBJ databases">
        <title>Comparative genomics of Francisella species.</title>
        <authorList>
            <person name="Sahl J."/>
            <person name="Sjodin A."/>
            <person name="Wagner D."/>
            <person name="Forsman M."/>
        </authorList>
    </citation>
    <scope>NUCLEOTIDE SEQUENCE [LARGE SCALE GENOMIC DNA]</scope>
    <source>
        <strain evidence="6 7">F1093</strain>
    </source>
</reference>
<dbReference type="PANTHER" id="PTHR36153">
    <property type="entry name" value="INNER MEMBRANE PROTEIN-RELATED"/>
    <property type="match status" value="1"/>
</dbReference>
<dbReference type="Pfam" id="PF06761">
    <property type="entry name" value="IcmF-related"/>
    <property type="match status" value="1"/>
</dbReference>
<proteinExistence type="predicted"/>
<sequence length="1143" mass="132483">MTNLFRKIPLALSKFIRTRWFLFLVVFCVILLLIWLVIPGVSLFGFSILKSTNAKLFTTLLLIVVILIYVLHKKNLLSFSSFVVFLAKRKNKKTKALNLTSYKVREELKKLSLLLKKRKKISKINTPVYAILGDNKECIEALMRHTSKSSVTNDSISVVDKFNSSELSWNISVDKALIALFNLKNFYGLFQHIYAMDKHYPINGIIYAISLDKIFESKDAISSYQKKIQTEIFELRKYLEKINKKFHIKIPVYVTFTGMEVIYGFEDYFSVASDKFKYDPFGITLAENESISFRRIREKFQEFFDSLNENIIIKCDNTQSTEKVINIITFSKQVLFCLDTIEYSLDRFFDNKIQEQILVRGFYFVSYKNSDTCFDFMRMQSLNKVKKSMDQRVYFLDNLFKKIILKEVYNFGENTTYIKKLKYRDYSKSAVLLSCGFILSFVWIKSSLSYINLFNSVDSKYNKALHSNIGANNAAIEFAKQINYEHGLSLYGLYYSKALITDIFKIYQRLVQIKFLPDLQSDIEKQLRQAIKEIPKDNTANSKQIEHLNMWLATYLMLVNKEHFNEAFFTRNIHAMWKKQKISAQDLSDNEELLKAVIISGFPDTIKLNKSLLFEARNILRSSSTYVLAYQMLKDKALIDSDEYILLGDSGDLNTSLVFDNKVVKLPALYTKKGYYNIYLKNQVEYLKQAAKSMWVLSEEDSFDKLSLVSLKSNMDILYWNDYLEVWNKALDDINIQRTTSISTLIKILNSLTVENNSIISVLKKITQNTNFISVEDISSKVGLSSNNRNIVTTSYRGLIKSLAEYKKSQASEGDSSKGSGTISMIASELGDIRNSLVVISLSSQPDLDAFLLVQNKKDSAIFKNLSSLWEMGNNAPQPVKKWTSQLVNITTRVLNDMAMKEINMRWQKGPLSYYDSYLKDRYPIRLESRKESSTKSFIEFFKKDGVMQKFIKENMSSLIEKSSNSSGYVWKKYYGEPFAYDENFLEMINSFNMIENMFFSNDGIGFKLFLTPEFLAKDLSVLTINYANKSYSYANGPQEDFIIEWPTTNINKSPVTISYTSKENETNMINFDGEWGLFKFLEKGSISYNDEKGVNIFKIYNDKNILAEYILKTSSLDDKFSFDTFKKLHVFDNIDNSREVNK</sequence>
<dbReference type="Pfam" id="PF06744">
    <property type="entry name" value="IcmF_C"/>
    <property type="match status" value="1"/>
</dbReference>
<dbReference type="InterPro" id="IPR010623">
    <property type="entry name" value="IcmF_C"/>
</dbReference>
<feature type="domain" description="Type VI secretion system component TssM1 N-terminal" evidence="4">
    <location>
        <begin position="198"/>
        <end position="419"/>
    </location>
</feature>
<evidence type="ECO:0000259" key="4">
    <source>
        <dbReference type="Pfam" id="PF14331"/>
    </source>
</evidence>
<evidence type="ECO:0000313" key="6">
    <source>
        <dbReference type="EMBL" id="MBK2303217.1"/>
    </source>
</evidence>
<keyword evidence="1" id="KW-0812">Transmembrane</keyword>
<keyword evidence="1" id="KW-0472">Membrane</keyword>
<organism evidence="6 7">
    <name type="scientific">Francisella philomiragia</name>
    <dbReference type="NCBI Taxonomy" id="28110"/>
    <lineage>
        <taxon>Bacteria</taxon>
        <taxon>Pseudomonadati</taxon>
        <taxon>Pseudomonadota</taxon>
        <taxon>Gammaproteobacteria</taxon>
        <taxon>Thiotrichales</taxon>
        <taxon>Francisellaceae</taxon>
        <taxon>Francisella</taxon>
    </lineage>
</organism>
<dbReference type="InterPro" id="IPR053156">
    <property type="entry name" value="T6SS_TssM-like"/>
</dbReference>
<evidence type="ECO:0008006" key="8">
    <source>
        <dbReference type="Google" id="ProtNLM"/>
    </source>
</evidence>
<evidence type="ECO:0000259" key="2">
    <source>
        <dbReference type="Pfam" id="PF06744"/>
    </source>
</evidence>
<dbReference type="PANTHER" id="PTHR36153:SF1">
    <property type="entry name" value="TYPE VI SECRETION SYSTEM COMPONENT TSSM1"/>
    <property type="match status" value="1"/>
</dbReference>
<evidence type="ECO:0000259" key="3">
    <source>
        <dbReference type="Pfam" id="PF06761"/>
    </source>
</evidence>
<feature type="domain" description="Type VI secretion system component TssM1 helical" evidence="5">
    <location>
        <begin position="900"/>
        <end position="1002"/>
    </location>
</feature>
<dbReference type="RefSeq" id="WP_200161950.1">
    <property type="nucleotide sequence ID" value="NZ_JACTSB010000011.1"/>
</dbReference>
<dbReference type="Pfam" id="PF21070">
    <property type="entry name" value="IcmF_helical"/>
    <property type="match status" value="1"/>
</dbReference>
<gene>
    <name evidence="6" type="ORF">IBE52_09855</name>
</gene>
<name>A0ABS1GEJ2_9GAMM</name>
<evidence type="ECO:0000259" key="5">
    <source>
        <dbReference type="Pfam" id="PF21070"/>
    </source>
</evidence>
<comment type="caution">
    <text evidence="6">The sequence shown here is derived from an EMBL/GenBank/DDBJ whole genome shotgun (WGS) entry which is preliminary data.</text>
</comment>
<feature type="transmembrane region" description="Helical" evidence="1">
    <location>
        <begin position="430"/>
        <end position="451"/>
    </location>
</feature>
<feature type="transmembrane region" description="Helical" evidence="1">
    <location>
        <begin position="21"/>
        <end position="48"/>
    </location>
</feature>
<keyword evidence="1" id="KW-1133">Transmembrane helix</keyword>
<evidence type="ECO:0000256" key="1">
    <source>
        <dbReference type="SAM" id="Phobius"/>
    </source>
</evidence>
<keyword evidence="7" id="KW-1185">Reference proteome</keyword>
<accession>A0ABS1GEJ2</accession>
<dbReference type="InterPro" id="IPR009612">
    <property type="entry name" value="IcmF-rel"/>
</dbReference>
<dbReference type="InterPro" id="IPR048677">
    <property type="entry name" value="TssM1_hel"/>
</dbReference>